<sequence length="62" mass="7204">MALHIETKNPYSLYDLVIISIQQEHASRQKMSIFSSKVLNNPMQIGMKKRYLLINKNNALEV</sequence>
<proteinExistence type="predicted"/>
<reference evidence="1 2" key="3">
    <citation type="submission" date="2008-05" db="EMBL/GenBank/DDBJ databases">
        <authorList>
            <person name="Fulton L."/>
            <person name="Clifton S."/>
            <person name="Fulton B."/>
            <person name="Xu J."/>
            <person name="Minx P."/>
            <person name="Pepin K.H."/>
            <person name="Johnson M."/>
            <person name="Thiruvilangam P."/>
            <person name="Bhonagiri V."/>
            <person name="Nash W.E."/>
            <person name="Mardis E.R."/>
            <person name="Wilson R.K."/>
        </authorList>
    </citation>
    <scope>NUCLEOTIDE SEQUENCE [LARGE SCALE GENOMIC DNA]</scope>
    <source>
        <strain evidence="1 2">ATCC 25827</strain>
    </source>
</reference>
<comment type="caution">
    <text evidence="1">The sequence shown here is derived from an EMBL/GenBank/DDBJ whole genome shotgun (WGS) entry which is preliminary data.</text>
</comment>
<evidence type="ECO:0000313" key="1">
    <source>
        <dbReference type="EMBL" id="EDU57531.1"/>
    </source>
</evidence>
<dbReference type="Proteomes" id="UP000004506">
    <property type="component" value="Unassembled WGS sequence"/>
</dbReference>
<accession>A0AA86YEI0</accession>
<protein>
    <submittedName>
        <fullName evidence="1">Uncharacterized protein</fullName>
    </submittedName>
</protein>
<name>A0AA86YEI0_PROST</name>
<gene>
    <name evidence="1" type="ORF">PROSTU_04776</name>
</gene>
<organism evidence="1 2">
    <name type="scientific">Providencia stuartii ATCC 25827</name>
    <dbReference type="NCBI Taxonomy" id="471874"/>
    <lineage>
        <taxon>Bacteria</taxon>
        <taxon>Pseudomonadati</taxon>
        <taxon>Pseudomonadota</taxon>
        <taxon>Gammaproteobacteria</taxon>
        <taxon>Enterobacterales</taxon>
        <taxon>Morganellaceae</taxon>
        <taxon>Providencia</taxon>
    </lineage>
</organism>
<reference evidence="2" key="1">
    <citation type="submission" date="2008-04" db="EMBL/GenBank/DDBJ databases">
        <title>Draft genome sequence of Providencia stuartii (ATCC 25827).</title>
        <authorList>
            <person name="Sudarsanam P."/>
            <person name="Ley R."/>
            <person name="Guruge J."/>
            <person name="Turnbaugh P.J."/>
            <person name="Mahowald M."/>
            <person name="Liep D."/>
            <person name="Gordon J."/>
        </authorList>
    </citation>
    <scope>NUCLEOTIDE SEQUENCE [LARGE SCALE GENOMIC DNA]</scope>
    <source>
        <strain evidence="2">ATCC 25827</strain>
    </source>
</reference>
<evidence type="ECO:0000313" key="2">
    <source>
        <dbReference type="Proteomes" id="UP000004506"/>
    </source>
</evidence>
<dbReference type="EMBL" id="ABJD02000118">
    <property type="protein sequence ID" value="EDU57531.1"/>
    <property type="molecule type" value="Genomic_DNA"/>
</dbReference>
<dbReference type="AlphaFoldDB" id="A0AA86YEI0"/>
<reference evidence="2" key="2">
    <citation type="submission" date="2008-04" db="EMBL/GenBank/DDBJ databases">
        <title>Draft genome sequence of Providencia stuartii(ATCC 25827).</title>
        <authorList>
            <person name="Sudarsanam P."/>
            <person name="Ley R."/>
            <person name="Guruge J."/>
            <person name="Turnbaugh P.J."/>
            <person name="Mahowald M."/>
            <person name="Liep D."/>
            <person name="Gordon J."/>
        </authorList>
    </citation>
    <scope>NUCLEOTIDE SEQUENCE [LARGE SCALE GENOMIC DNA]</scope>
    <source>
        <strain evidence="2">ATCC 25827</strain>
    </source>
</reference>